<dbReference type="Proteomes" id="UP000050969">
    <property type="component" value="Unassembled WGS sequence"/>
</dbReference>
<name>A0A0R2MYY5_9LACO</name>
<dbReference type="STRING" id="1293598.IV56_GL000694"/>
<dbReference type="Pfam" id="PF11187">
    <property type="entry name" value="Mbeg1-like"/>
    <property type="match status" value="1"/>
</dbReference>
<dbReference type="PATRIC" id="fig|1293598.4.peg.738"/>
<dbReference type="AlphaFoldDB" id="A0A0R2MYY5"/>
<dbReference type="Gene3D" id="3.40.50.1820">
    <property type="entry name" value="alpha/beta hydrolase"/>
    <property type="match status" value="1"/>
</dbReference>
<reference evidence="1 2" key="1">
    <citation type="journal article" date="2015" name="Genome Announc.">
        <title>Expanding the biotechnology potential of lactobacilli through comparative genomics of 213 strains and associated genera.</title>
        <authorList>
            <person name="Sun Z."/>
            <person name="Harris H.M."/>
            <person name="McCann A."/>
            <person name="Guo C."/>
            <person name="Argimon S."/>
            <person name="Zhang W."/>
            <person name="Yang X."/>
            <person name="Jeffery I.B."/>
            <person name="Cooney J.C."/>
            <person name="Kagawa T.F."/>
            <person name="Liu W."/>
            <person name="Song Y."/>
            <person name="Salvetti E."/>
            <person name="Wrobel A."/>
            <person name="Rasinkangas P."/>
            <person name="Parkhill J."/>
            <person name="Rea M.C."/>
            <person name="O'Sullivan O."/>
            <person name="Ritari J."/>
            <person name="Douillard F.P."/>
            <person name="Paul Ross R."/>
            <person name="Yang R."/>
            <person name="Briner A.E."/>
            <person name="Felis G.E."/>
            <person name="de Vos W.M."/>
            <person name="Barrangou R."/>
            <person name="Klaenhammer T.R."/>
            <person name="Caufield P.W."/>
            <person name="Cui Y."/>
            <person name="Zhang H."/>
            <person name="O'Toole P.W."/>
        </authorList>
    </citation>
    <scope>NUCLEOTIDE SEQUENCE [LARGE SCALE GENOMIC DNA]</scope>
    <source>
        <strain evidence="1 2">DSM 24301</strain>
    </source>
</reference>
<protein>
    <recommendedName>
        <fullName evidence="3">DUF2974 domain-containing protein</fullName>
    </recommendedName>
</protein>
<comment type="caution">
    <text evidence="1">The sequence shown here is derived from an EMBL/GenBank/DDBJ whole genome shotgun (WGS) entry which is preliminary data.</text>
</comment>
<gene>
    <name evidence="1" type="ORF">IV56_GL000694</name>
</gene>
<evidence type="ECO:0000313" key="1">
    <source>
        <dbReference type="EMBL" id="KRO17005.1"/>
    </source>
</evidence>
<dbReference type="RefSeq" id="WP_056992834.1">
    <property type="nucleotide sequence ID" value="NZ_JQCE01000027.1"/>
</dbReference>
<keyword evidence="2" id="KW-1185">Reference proteome</keyword>
<proteinExistence type="predicted"/>
<evidence type="ECO:0000313" key="2">
    <source>
        <dbReference type="Proteomes" id="UP000050969"/>
    </source>
</evidence>
<dbReference type="InterPro" id="IPR024499">
    <property type="entry name" value="Mbeg1-like"/>
</dbReference>
<dbReference type="SUPFAM" id="SSF53474">
    <property type="entry name" value="alpha/beta-Hydrolases"/>
    <property type="match status" value="1"/>
</dbReference>
<sequence>MANMIQYATQTSQFTFESKSLTEVDAAIFAQAAYFDYSYLNRHHFQRFGELTDTNVQSRVTERNWFPPKSHSLVMAMSHAARYRDVAWQRYVQRTRQDTQEQFAAITFALGNQTYVVSFRGTTNSLVGWKEDFNMTFLQTVPAQISAASYLQEQMTQFPGQYYLVGHSKGGNLAVYALQQLPIALQANVQHVYSFDGPGSLPQQPLLEARITKLVPQTAIIGMLMTTQNNFGVVHSDASMFYQHDLFSWQVVGQAFERLPQTDWLSQYTQRMLTAWLATLQPDVRANILNNFYDILKVGNATTVAEVNKGLPRNLPRYLQKLRSSDPLIRQQTRAATLDMLNALRQSIRAPKNDKNRK</sequence>
<accession>A0A0R2MYY5</accession>
<dbReference type="EMBL" id="JQCE01000027">
    <property type="protein sequence ID" value="KRO17005.1"/>
    <property type="molecule type" value="Genomic_DNA"/>
</dbReference>
<organism evidence="1 2">
    <name type="scientific">Lacticaseibacillus saniviri JCM 17471 = DSM 24301</name>
    <dbReference type="NCBI Taxonomy" id="1293598"/>
    <lineage>
        <taxon>Bacteria</taxon>
        <taxon>Bacillati</taxon>
        <taxon>Bacillota</taxon>
        <taxon>Bacilli</taxon>
        <taxon>Lactobacillales</taxon>
        <taxon>Lactobacillaceae</taxon>
        <taxon>Lacticaseibacillus</taxon>
    </lineage>
</organism>
<evidence type="ECO:0008006" key="3">
    <source>
        <dbReference type="Google" id="ProtNLM"/>
    </source>
</evidence>
<dbReference type="InterPro" id="IPR029058">
    <property type="entry name" value="AB_hydrolase_fold"/>
</dbReference>